<dbReference type="Pfam" id="PF20434">
    <property type="entry name" value="BD-FAE"/>
    <property type="match status" value="1"/>
</dbReference>
<dbReference type="PANTHER" id="PTHR48081">
    <property type="entry name" value="AB HYDROLASE SUPERFAMILY PROTEIN C4A8.06C"/>
    <property type="match status" value="1"/>
</dbReference>
<protein>
    <submittedName>
        <fullName evidence="4">Alpha/beta hydrolase</fullName>
    </submittedName>
</protein>
<organism evidence="4 5">
    <name type="scientific">Rhizomicrobium electricum</name>
    <dbReference type="NCBI Taxonomy" id="480070"/>
    <lineage>
        <taxon>Bacteria</taxon>
        <taxon>Pseudomonadati</taxon>
        <taxon>Pseudomonadota</taxon>
        <taxon>Alphaproteobacteria</taxon>
        <taxon>Micropepsales</taxon>
        <taxon>Micropepsaceae</taxon>
        <taxon>Rhizomicrobium</taxon>
    </lineage>
</organism>
<feature type="chain" id="PRO_5045863653" evidence="2">
    <location>
        <begin position="22"/>
        <end position="330"/>
    </location>
</feature>
<dbReference type="Proteomes" id="UP001499951">
    <property type="component" value="Unassembled WGS sequence"/>
</dbReference>
<feature type="signal peptide" evidence="2">
    <location>
        <begin position="1"/>
        <end position="21"/>
    </location>
</feature>
<dbReference type="InterPro" id="IPR049492">
    <property type="entry name" value="BD-FAE-like_dom"/>
</dbReference>
<dbReference type="EMBL" id="BAAADD010000012">
    <property type="protein sequence ID" value="GAA0585914.1"/>
    <property type="molecule type" value="Genomic_DNA"/>
</dbReference>
<evidence type="ECO:0000313" key="4">
    <source>
        <dbReference type="EMBL" id="GAA0585914.1"/>
    </source>
</evidence>
<dbReference type="RefSeq" id="WP_208393994.1">
    <property type="nucleotide sequence ID" value="NZ_BAAADD010000012.1"/>
</dbReference>
<comment type="caution">
    <text evidence="4">The sequence shown here is derived from an EMBL/GenBank/DDBJ whole genome shotgun (WGS) entry which is preliminary data.</text>
</comment>
<keyword evidence="5" id="KW-1185">Reference proteome</keyword>
<dbReference type="InterPro" id="IPR029058">
    <property type="entry name" value="AB_hydrolase_fold"/>
</dbReference>
<accession>A0ABP3QD46</accession>
<keyword evidence="1 4" id="KW-0378">Hydrolase</keyword>
<proteinExistence type="predicted"/>
<dbReference type="InterPro" id="IPR050300">
    <property type="entry name" value="GDXG_lipolytic_enzyme"/>
</dbReference>
<reference evidence="5" key="1">
    <citation type="journal article" date="2019" name="Int. J. Syst. Evol. Microbiol.">
        <title>The Global Catalogue of Microorganisms (GCM) 10K type strain sequencing project: providing services to taxonomists for standard genome sequencing and annotation.</title>
        <authorList>
            <consortium name="The Broad Institute Genomics Platform"/>
            <consortium name="The Broad Institute Genome Sequencing Center for Infectious Disease"/>
            <person name="Wu L."/>
            <person name="Ma J."/>
        </authorList>
    </citation>
    <scope>NUCLEOTIDE SEQUENCE [LARGE SCALE GENOMIC DNA]</scope>
    <source>
        <strain evidence="5">JCM 15089</strain>
    </source>
</reference>
<keyword evidence="2" id="KW-0732">Signal</keyword>
<evidence type="ECO:0000259" key="3">
    <source>
        <dbReference type="Pfam" id="PF20434"/>
    </source>
</evidence>
<feature type="domain" description="BD-FAE-like" evidence="3">
    <location>
        <begin position="91"/>
        <end position="269"/>
    </location>
</feature>
<dbReference type="Gene3D" id="3.40.50.1820">
    <property type="entry name" value="alpha/beta hydrolase"/>
    <property type="match status" value="1"/>
</dbReference>
<evidence type="ECO:0000256" key="1">
    <source>
        <dbReference type="ARBA" id="ARBA00022801"/>
    </source>
</evidence>
<dbReference type="PANTHER" id="PTHR48081:SF6">
    <property type="entry name" value="PEPTIDASE S9 PROLYL OLIGOPEPTIDASE CATALYTIC DOMAIN-CONTAINING PROTEIN"/>
    <property type="match status" value="1"/>
</dbReference>
<dbReference type="SUPFAM" id="SSF53474">
    <property type="entry name" value="alpha/beta-Hydrolases"/>
    <property type="match status" value="1"/>
</dbReference>
<sequence length="330" mass="35110">MKRRTVLGLGAAALATMAARAGTAASDGSLTADPAEIIPLWPATPPGGEAVHLTTRIVERSTELNVRRDRYADNVGKPILTVFRPARPDGSAIVLAPGGGYIRNVIDTEAFESARRFSAAGITVFVLYYRLPGDGWANRSDVPLQDIQRAVRLVRAYAGHYGLDPARVGVLGFSAGGHVVASLATRYADKVYAPVDTADDLEARPAFVGLLYPVITMSEKSHLGSREKLLGPDPSPDAVAKYSCERHVNAATPPSFIALAGDDKAVPPMANGVAFYEALFTAKVPVEMHAFAVGGHGFGIRWAAGKPGAAWPDLFLKWGVAHKWFRGEIA</sequence>
<evidence type="ECO:0000313" key="5">
    <source>
        <dbReference type="Proteomes" id="UP001499951"/>
    </source>
</evidence>
<gene>
    <name evidence="4" type="ORF">GCM10008942_38640</name>
</gene>
<evidence type="ECO:0000256" key="2">
    <source>
        <dbReference type="SAM" id="SignalP"/>
    </source>
</evidence>
<dbReference type="GO" id="GO:0016787">
    <property type="term" value="F:hydrolase activity"/>
    <property type="evidence" value="ECO:0007669"/>
    <property type="project" value="UniProtKB-KW"/>
</dbReference>
<name>A0ABP3QD46_9PROT</name>